<evidence type="ECO:0000256" key="5">
    <source>
        <dbReference type="ARBA" id="ARBA00023136"/>
    </source>
</evidence>
<dbReference type="GO" id="GO:0016324">
    <property type="term" value="C:apical plasma membrane"/>
    <property type="evidence" value="ECO:0000318"/>
    <property type="project" value="GO_Central"/>
</dbReference>
<evidence type="ECO:0000256" key="7">
    <source>
        <dbReference type="SAM" id="Phobius"/>
    </source>
</evidence>
<evidence type="ECO:0000256" key="3">
    <source>
        <dbReference type="ARBA" id="ARBA00022692"/>
    </source>
</evidence>
<evidence type="ECO:0000313" key="9">
    <source>
        <dbReference type="Proteomes" id="UP000002279"/>
    </source>
</evidence>
<dbReference type="Ensembl" id="ENSOANT00000047108.1">
    <property type="protein sequence ID" value="ENSOANP00000036913.1"/>
    <property type="gene ID" value="ENSOANG00000013966.3"/>
</dbReference>
<feature type="transmembrane region" description="Helical" evidence="7">
    <location>
        <begin position="171"/>
        <end position="199"/>
    </location>
</feature>
<dbReference type="InParanoid" id="A0A6I8N7N2"/>
<dbReference type="PANTHER" id="PTHR22730:SF3">
    <property type="entry name" value="PROMININ-1"/>
    <property type="match status" value="1"/>
</dbReference>
<dbReference type="AlphaFoldDB" id="A0A6I8N7N2"/>
<evidence type="ECO:0000256" key="1">
    <source>
        <dbReference type="ARBA" id="ARBA00004475"/>
    </source>
</evidence>
<evidence type="ECO:0000256" key="2">
    <source>
        <dbReference type="ARBA" id="ARBA00006058"/>
    </source>
</evidence>
<keyword evidence="5 7" id="KW-0472">Membrane</keyword>
<name>A0A6I8N7N2_ORNAN</name>
<reference evidence="8" key="2">
    <citation type="submission" date="2025-08" db="UniProtKB">
        <authorList>
            <consortium name="Ensembl"/>
        </authorList>
    </citation>
    <scope>IDENTIFICATION</scope>
    <source>
        <strain evidence="8">Glennie</strain>
    </source>
</reference>
<feature type="transmembrane region" description="Helical" evidence="7">
    <location>
        <begin position="546"/>
        <end position="570"/>
    </location>
</feature>
<feature type="transmembrane region" description="Helical" evidence="7">
    <location>
        <begin position="220"/>
        <end position="243"/>
    </location>
</feature>
<dbReference type="GO" id="GO:0060219">
    <property type="term" value="P:camera-type eye photoreceptor cell differentiation"/>
    <property type="evidence" value="ECO:0000318"/>
    <property type="project" value="GO_Central"/>
</dbReference>
<dbReference type="Bgee" id="ENSOANG00000013966">
    <property type="expression patterns" value="Expressed in cerebellum and 5 other cell types or tissues"/>
</dbReference>
<evidence type="ECO:0000256" key="6">
    <source>
        <dbReference type="ARBA" id="ARBA00023180"/>
    </source>
</evidence>
<dbReference type="InterPro" id="IPR008795">
    <property type="entry name" value="Prominin"/>
</dbReference>
<dbReference type="GO" id="GO:0015485">
    <property type="term" value="F:cholesterol binding"/>
    <property type="evidence" value="ECO:0000318"/>
    <property type="project" value="GO_Central"/>
</dbReference>
<feature type="transmembrane region" description="Helical" evidence="7">
    <location>
        <begin position="865"/>
        <end position="884"/>
    </location>
</feature>
<evidence type="ECO:0000256" key="4">
    <source>
        <dbReference type="ARBA" id="ARBA00022989"/>
    </source>
</evidence>
<dbReference type="GO" id="GO:0005902">
    <property type="term" value="C:microvillus"/>
    <property type="evidence" value="ECO:0000318"/>
    <property type="project" value="GO_Central"/>
</dbReference>
<comment type="similarity">
    <text evidence="2">Belongs to the prominin family.</text>
</comment>
<dbReference type="GeneTree" id="ENSGT00530000063586"/>
<proteinExistence type="inferred from homology"/>
<dbReference type="Pfam" id="PF05478">
    <property type="entry name" value="Prominin"/>
    <property type="match status" value="1"/>
</dbReference>
<comment type="subcellular location">
    <subcellularLocation>
        <location evidence="1">Cell projection</location>
        <location evidence="1">Microvillus membrane</location>
        <topology evidence="1">Multi-pass membrane protein</topology>
    </subcellularLocation>
</comment>
<dbReference type="PANTHER" id="PTHR22730">
    <property type="entry name" value="PROMININ PROM PROTEIN"/>
    <property type="match status" value="1"/>
</dbReference>
<sequence>MGTDQRIPGSNPPHRPWWGGGDKTFPEVKDCNCALFLPSNSFNWRLSHLEEVSKVSLLEKKKSLPHVSCVLLAMAIELFFLLLILCGSTVPADSSHKTSSGTLDFGYLPAGNYDTNAHYEPGPIEILFRVVHGFLYIVQPNPFPQDLVRKIAQQRFEHSKTDYQKAVYYEIGFIISAGLGLLFILLLPLVGLCFCLCRCCDNCGGEMHQRQKKNGDCQRGCFATSLFVSSLIISIGVLCAYAANQHLTTQVRGAKKLVNSNFKDLRVLVTDTPGQIDYLLSQYNTTKNKALADLNNIGPLLGGRVQERLAKQVLPALDAALTMAGAIRETKEALENVSASMEILQEGTDKLNANLTDVKMNLSNTLNDSACTTAQAASTCNVIRNSLNQLDINANFSRLPGVGLQLSKVNEVLKVDLSGLVQKGYAAFNETPDLVQNQTKNILSDVKSILDTIGSNITSLTKMVPLEKMLKDFTNYLSQTEAYIEDYFPAIEQYDFYRWLGCLIICCLVVLILVFYYLGLLCGACGYDKHTTPTNRGCVSNTGGNFLMAGVGFSFLFSWALMIIVVFTFVSGGNMEKLVCEPFEDKTLFQVLDTPYLLNGQWKNYLSGLLFQNPNINLTFEQVYSDCKENKGIYTSLQLDNIFNVSAFLNISVYTEDLTVQFESIKINLSNIVLLDETGKENLLNFSFSGIDGIDFAAYLAEVNKSITKVDLLSFSNDLEARAEQLPKGALENALKGHANSIRMIHRQQVIPMEQAMKYVKARSTLNQSIRLLQKTATELMVQVSQVIATVDAAQLLINNNASFIIIQETKKYMDSIIGYFEQYVQWVKDSITMDVASCKPIANIIDTVVEIFLCSYVTDSVNSFWFGLGGSTIFLIPAIIFAVKLSKHYRRMDSEDVYDDVETVPMKNMENGNNGYHKDHLYGIPNPVMTSSMEQW</sequence>
<dbReference type="OMA" id="FEQYSVW"/>
<accession>A0A6I8N7N2</accession>
<evidence type="ECO:0000313" key="8">
    <source>
        <dbReference type="Ensembl" id="ENSOANP00000036913.1"/>
    </source>
</evidence>
<reference evidence="8 9" key="1">
    <citation type="journal article" date="2008" name="Nature">
        <title>Genome analysis of the platypus reveals unique signatures of evolution.</title>
        <authorList>
            <person name="Warren W.C."/>
            <person name="Hillier L.W."/>
            <person name="Marshall Graves J.A."/>
            <person name="Birney E."/>
            <person name="Ponting C.P."/>
            <person name="Grutzner F."/>
            <person name="Belov K."/>
            <person name="Miller W."/>
            <person name="Clarke L."/>
            <person name="Chinwalla A.T."/>
            <person name="Yang S.P."/>
            <person name="Heger A."/>
            <person name="Locke D.P."/>
            <person name="Miethke P."/>
            <person name="Waters P.D."/>
            <person name="Veyrunes F."/>
            <person name="Fulton L."/>
            <person name="Fulton B."/>
            <person name="Graves T."/>
            <person name="Wallis J."/>
            <person name="Puente X.S."/>
            <person name="Lopez-Otin C."/>
            <person name="Ordonez G.R."/>
            <person name="Eichler E.E."/>
            <person name="Chen L."/>
            <person name="Cheng Z."/>
            <person name="Deakin J.E."/>
            <person name="Alsop A."/>
            <person name="Thompson K."/>
            <person name="Kirby P."/>
            <person name="Papenfuss A.T."/>
            <person name="Wakefield M.J."/>
            <person name="Olender T."/>
            <person name="Lancet D."/>
            <person name="Huttley G.A."/>
            <person name="Smit A.F."/>
            <person name="Pask A."/>
            <person name="Temple-Smith P."/>
            <person name="Batzer M.A."/>
            <person name="Walker J.A."/>
            <person name="Konkel M.K."/>
            <person name="Harris R.S."/>
            <person name="Whittington C.M."/>
            <person name="Wong E.S."/>
            <person name="Gemmell N.J."/>
            <person name="Buschiazzo E."/>
            <person name="Vargas Jentzsch I.M."/>
            <person name="Merkel A."/>
            <person name="Schmitz J."/>
            <person name="Zemann A."/>
            <person name="Churakov G."/>
            <person name="Kriegs J.O."/>
            <person name="Brosius J."/>
            <person name="Murchison E.P."/>
            <person name="Sachidanandam R."/>
            <person name="Smith C."/>
            <person name="Hannon G.J."/>
            <person name="Tsend-Ayush E."/>
            <person name="McMillan D."/>
            <person name="Attenborough R."/>
            <person name="Rens W."/>
            <person name="Ferguson-Smith M."/>
            <person name="Lefevre C.M."/>
            <person name="Sharp J.A."/>
            <person name="Nicholas K.R."/>
            <person name="Ray D.A."/>
            <person name="Kube M."/>
            <person name="Reinhardt R."/>
            <person name="Pringle T.H."/>
            <person name="Taylor J."/>
            <person name="Jones R.C."/>
            <person name="Nixon B."/>
            <person name="Dacheux J.L."/>
            <person name="Niwa H."/>
            <person name="Sekita Y."/>
            <person name="Huang X."/>
            <person name="Stark A."/>
            <person name="Kheradpour P."/>
            <person name="Kellis M."/>
            <person name="Flicek P."/>
            <person name="Chen Y."/>
            <person name="Webber C."/>
            <person name="Hardison R."/>
            <person name="Nelson J."/>
            <person name="Hallsworth-Pepin K."/>
            <person name="Delehaunty K."/>
            <person name="Markovic C."/>
            <person name="Minx P."/>
            <person name="Feng Y."/>
            <person name="Kremitzki C."/>
            <person name="Mitreva M."/>
            <person name="Glasscock J."/>
            <person name="Wylie T."/>
            <person name="Wohldmann P."/>
            <person name="Thiru P."/>
            <person name="Nhan M.N."/>
            <person name="Pohl C.S."/>
            <person name="Smith S.M."/>
            <person name="Hou S."/>
            <person name="Nefedov M."/>
            <person name="de Jong P.J."/>
            <person name="Renfree M.B."/>
            <person name="Mardis E.R."/>
            <person name="Wilson R.K."/>
        </authorList>
    </citation>
    <scope>NUCLEOTIDE SEQUENCE [LARGE SCALE GENOMIC DNA]</scope>
    <source>
        <strain evidence="8 9">Glennie</strain>
    </source>
</reference>
<keyword evidence="6" id="KW-0325">Glycoprotein</keyword>
<keyword evidence="3 7" id="KW-0812">Transmembrane</keyword>
<feature type="transmembrane region" description="Helical" evidence="7">
    <location>
        <begin position="69"/>
        <end position="90"/>
    </location>
</feature>
<dbReference type="GO" id="GO:0045494">
    <property type="term" value="P:photoreceptor cell maintenance"/>
    <property type="evidence" value="ECO:0000318"/>
    <property type="project" value="GO_Central"/>
</dbReference>
<gene>
    <name evidence="8" type="primary">PROM1</name>
</gene>
<dbReference type="Proteomes" id="UP000002279">
    <property type="component" value="Chromosome 4"/>
</dbReference>
<reference evidence="8" key="3">
    <citation type="submission" date="2025-09" db="UniProtKB">
        <authorList>
            <consortium name="Ensembl"/>
        </authorList>
    </citation>
    <scope>IDENTIFICATION</scope>
    <source>
        <strain evidence="8">Glennie</strain>
    </source>
</reference>
<dbReference type="GO" id="GO:0031528">
    <property type="term" value="C:microvillus membrane"/>
    <property type="evidence" value="ECO:0007669"/>
    <property type="project" value="UniProtKB-SubCell"/>
</dbReference>
<protein>
    <submittedName>
        <fullName evidence="8">Prominin 1</fullName>
    </submittedName>
</protein>
<dbReference type="GO" id="GO:0005929">
    <property type="term" value="C:cilium"/>
    <property type="evidence" value="ECO:0000318"/>
    <property type="project" value="GO_Central"/>
</dbReference>
<dbReference type="GO" id="GO:0071914">
    <property type="term" value="C:prominosome"/>
    <property type="evidence" value="ECO:0000318"/>
    <property type="project" value="GO_Central"/>
</dbReference>
<dbReference type="FunCoup" id="A0A6I8N7N2">
    <property type="interactions" value="574"/>
</dbReference>
<dbReference type="GO" id="GO:0009986">
    <property type="term" value="C:cell surface"/>
    <property type="evidence" value="ECO:0000318"/>
    <property type="project" value="GO_Central"/>
</dbReference>
<organism evidence="8 9">
    <name type="scientific">Ornithorhynchus anatinus</name>
    <name type="common">Duckbill platypus</name>
    <dbReference type="NCBI Taxonomy" id="9258"/>
    <lineage>
        <taxon>Eukaryota</taxon>
        <taxon>Metazoa</taxon>
        <taxon>Chordata</taxon>
        <taxon>Craniata</taxon>
        <taxon>Vertebrata</taxon>
        <taxon>Euteleostomi</taxon>
        <taxon>Mammalia</taxon>
        <taxon>Monotremata</taxon>
        <taxon>Ornithorhynchidae</taxon>
        <taxon>Ornithorhynchus</taxon>
    </lineage>
</organism>
<feature type="transmembrane region" description="Helical" evidence="7">
    <location>
        <begin position="496"/>
        <end position="525"/>
    </location>
</feature>
<keyword evidence="9" id="KW-1185">Reference proteome</keyword>
<keyword evidence="4 7" id="KW-1133">Transmembrane helix</keyword>